<dbReference type="HOGENOM" id="CLU_050652_0_1_9"/>
<keyword evidence="1" id="KW-0472">Membrane</keyword>
<dbReference type="RefSeq" id="WP_005540083.1">
    <property type="nucleotide sequence ID" value="NZ_JH378830.1"/>
</dbReference>
<feature type="transmembrane region" description="Helical" evidence="1">
    <location>
        <begin position="12"/>
        <end position="33"/>
    </location>
</feature>
<evidence type="ECO:0008006" key="4">
    <source>
        <dbReference type="Google" id="ProtNLM"/>
    </source>
</evidence>
<keyword evidence="1" id="KW-1133">Transmembrane helix</keyword>
<reference evidence="2 3" key="1">
    <citation type="submission" date="2011-08" db="EMBL/GenBank/DDBJ databases">
        <title>The Genome Sequence of Johnsonella ignava ATCC 51276.</title>
        <authorList>
            <consortium name="The Broad Institute Genome Sequencing Platform"/>
            <person name="Earl A."/>
            <person name="Ward D."/>
            <person name="Feldgarden M."/>
            <person name="Gevers D."/>
            <person name="Izard J."/>
            <person name="Blanton J.M."/>
            <person name="Baranova O.V."/>
            <person name="Dewhirst F.E."/>
            <person name="Young S.K."/>
            <person name="Zeng Q."/>
            <person name="Gargeya S."/>
            <person name="Fitzgerald M."/>
            <person name="Haas B."/>
            <person name="Abouelleil A."/>
            <person name="Alvarado L."/>
            <person name="Arachchi H.M."/>
            <person name="Berlin A."/>
            <person name="Brown A."/>
            <person name="Chapman S.B."/>
            <person name="Chen Z."/>
            <person name="Dunbar C."/>
            <person name="Freedman E."/>
            <person name="Gearin G."/>
            <person name="Gellesch M."/>
            <person name="Goldberg J."/>
            <person name="Griggs A."/>
            <person name="Gujja S."/>
            <person name="Heiman D."/>
            <person name="Howarth C."/>
            <person name="Larson L."/>
            <person name="Lui A."/>
            <person name="MacDonald P.J.P."/>
            <person name="Montmayeur A."/>
            <person name="Murphy C."/>
            <person name="Neiman D."/>
            <person name="Pearson M."/>
            <person name="Priest M."/>
            <person name="Roberts A."/>
            <person name="Saif S."/>
            <person name="Shea T."/>
            <person name="Shenoy N."/>
            <person name="Sisk P."/>
            <person name="Stolte C."/>
            <person name="Sykes S."/>
            <person name="Wortman J."/>
            <person name="Nusbaum C."/>
            <person name="Birren B."/>
        </authorList>
    </citation>
    <scope>NUCLEOTIDE SEQUENCE [LARGE SCALE GENOMIC DNA]</scope>
    <source>
        <strain evidence="2 3">ATCC 51276</strain>
    </source>
</reference>
<keyword evidence="1" id="KW-0812">Transmembrane</keyword>
<evidence type="ECO:0000256" key="1">
    <source>
        <dbReference type="SAM" id="Phobius"/>
    </source>
</evidence>
<comment type="caution">
    <text evidence="2">The sequence shown here is derived from an EMBL/GenBank/DDBJ whole genome shotgun (WGS) entry which is preliminary data.</text>
</comment>
<keyword evidence="3" id="KW-1185">Reference proteome</keyword>
<accession>G5GGZ8</accession>
<dbReference type="Proteomes" id="UP000003011">
    <property type="component" value="Unassembled WGS sequence"/>
</dbReference>
<name>G5GGZ8_9FIRM</name>
<protein>
    <recommendedName>
        <fullName evidence="4">DUF2953 domain-containing protein</fullName>
    </recommendedName>
</protein>
<evidence type="ECO:0000313" key="3">
    <source>
        <dbReference type="Proteomes" id="UP000003011"/>
    </source>
</evidence>
<evidence type="ECO:0000313" key="2">
    <source>
        <dbReference type="EMBL" id="EHI56056.1"/>
    </source>
</evidence>
<dbReference type="OrthoDB" id="2087351at2"/>
<proteinExistence type="predicted"/>
<gene>
    <name evidence="2" type="ORF">HMPREF9333_00838</name>
</gene>
<dbReference type="AlphaFoldDB" id="G5GGZ8"/>
<dbReference type="STRING" id="679200.HMPREF9333_00838"/>
<dbReference type="EMBL" id="ACZL01000014">
    <property type="protein sequence ID" value="EHI56056.1"/>
    <property type="molecule type" value="Genomic_DNA"/>
</dbReference>
<organism evidence="2 3">
    <name type="scientific">Johnsonella ignava ATCC 51276</name>
    <dbReference type="NCBI Taxonomy" id="679200"/>
    <lineage>
        <taxon>Bacteria</taxon>
        <taxon>Bacillati</taxon>
        <taxon>Bacillota</taxon>
        <taxon>Clostridia</taxon>
        <taxon>Lachnospirales</taxon>
        <taxon>Lachnospiraceae</taxon>
        <taxon>Johnsonella</taxon>
    </lineage>
</organism>
<sequence>MLLILWGILKAIGIVLLFLILLFILVIFLILSVPVRYKINFKYTDRADCYICVSWLVHFIHIEYSTADGAVFKVCGIGILKRKNKSFISDRDKTNKSDKAVKTNEDSRILTSSTLEKTENNKCVLEKNKADKKVIREKQIKKKIPGSKRISLFYKIKYIFSPSRIYRKLKNRLTALYKKVKKQLIRLANGSKKAKKKFLRLLSDQSLRRAVKKIFNGFLKISAHCLPISINGYIKFGTGDPYSTGNILRYTALCIPLYKNKFDVIPVFDESIIETDTRLKGRVSIRVILGVISRLYFDRDVKKLLKKFL</sequence>